<keyword evidence="7 9" id="KW-0067">ATP-binding</keyword>
<feature type="domain" description="Mur ligase C-terminal" evidence="11">
    <location>
        <begin position="285"/>
        <end position="400"/>
    </location>
</feature>
<sequence>MSEIQGDTILIAGFGREGQSTLAYLREHYPRVQVAVADRNADAIKYVHHRTFSGEGYLDEIEEFDTVIKSPGIPPEEIFKKAKHLTTHTNIFFEACPGRIIGVSGTKGKSTTSTLIAHVLTEGMKKKIRWKTIMPDIRLIGNVGKPALDYLESSNEDTIFVMELSSYQLMDVRYSPYIAVLLPIYEEHLNYHGSMENYVAAKANITKYQSSDDYFFYYEGNDYCKSIASKSPTTQVSFRKFIGDTPLLGEANQINAGAAVAVATHFAIPGKKILTALGTFKSLPHRLENIGTYKDIEFINDSLATIPEATMHALEALGDKVETLIAGGFDRGINFSKLGPEIATSGVKTLILFPDTGKKIAEALPKKNTIKIFHTDSMKEAVKLAYKNTSEGKICLLSPASTSFNLFKDYEERGNAFRASVQELGK</sequence>
<organism evidence="13 14">
    <name type="scientific">Candidatus Woesebacteria bacterium RIFCSPHIGHO2_01_FULL_44_21</name>
    <dbReference type="NCBI Taxonomy" id="1802503"/>
    <lineage>
        <taxon>Bacteria</taxon>
        <taxon>Candidatus Woeseibacteriota</taxon>
    </lineage>
</organism>
<dbReference type="EMBL" id="MGGP01000014">
    <property type="protein sequence ID" value="OGM32480.1"/>
    <property type="molecule type" value="Genomic_DNA"/>
</dbReference>
<comment type="subcellular location">
    <subcellularLocation>
        <location evidence="1 9 10">Cytoplasm</location>
    </subcellularLocation>
</comment>
<dbReference type="SUPFAM" id="SSF53244">
    <property type="entry name" value="MurD-like peptide ligases, peptide-binding domain"/>
    <property type="match status" value="1"/>
</dbReference>
<evidence type="ECO:0000256" key="7">
    <source>
        <dbReference type="ARBA" id="ARBA00022840"/>
    </source>
</evidence>
<name>A0A1F7YZ29_9BACT</name>
<dbReference type="GO" id="GO:0008764">
    <property type="term" value="F:UDP-N-acetylmuramoylalanine-D-glutamate ligase activity"/>
    <property type="evidence" value="ECO:0007669"/>
    <property type="project" value="UniProtKB-UniRule"/>
</dbReference>
<dbReference type="InterPro" id="IPR013221">
    <property type="entry name" value="Mur_ligase_cen"/>
</dbReference>
<evidence type="ECO:0000256" key="9">
    <source>
        <dbReference type="HAMAP-Rule" id="MF_00639"/>
    </source>
</evidence>
<gene>
    <name evidence="9" type="primary">murD</name>
    <name evidence="13" type="ORF">A2803_03350</name>
</gene>
<dbReference type="GO" id="GO:0009252">
    <property type="term" value="P:peptidoglycan biosynthetic process"/>
    <property type="evidence" value="ECO:0007669"/>
    <property type="project" value="UniProtKB-UniRule"/>
</dbReference>
<comment type="function">
    <text evidence="9 10">Cell wall formation. Catalyzes the addition of glutamate to the nucleotide precursor UDP-N-acetylmuramoyl-L-alanine (UMA).</text>
</comment>
<keyword evidence="3 9" id="KW-0963">Cytoplasm</keyword>
<evidence type="ECO:0000256" key="5">
    <source>
        <dbReference type="ARBA" id="ARBA00022618"/>
    </source>
</evidence>
<keyword evidence="5 9" id="KW-0132">Cell division</keyword>
<dbReference type="HAMAP" id="MF_00639">
    <property type="entry name" value="MurD"/>
    <property type="match status" value="1"/>
</dbReference>
<evidence type="ECO:0000313" key="13">
    <source>
        <dbReference type="EMBL" id="OGM32480.1"/>
    </source>
</evidence>
<dbReference type="PANTHER" id="PTHR43692">
    <property type="entry name" value="UDP-N-ACETYLMURAMOYLALANINE--D-GLUTAMATE LIGASE"/>
    <property type="match status" value="1"/>
</dbReference>
<dbReference type="GO" id="GO:0008360">
    <property type="term" value="P:regulation of cell shape"/>
    <property type="evidence" value="ECO:0007669"/>
    <property type="project" value="UniProtKB-KW"/>
</dbReference>
<evidence type="ECO:0000256" key="6">
    <source>
        <dbReference type="ARBA" id="ARBA00022741"/>
    </source>
</evidence>
<comment type="similarity">
    <text evidence="9">Belongs to the MurCDEF family.</text>
</comment>
<dbReference type="NCBIfam" id="TIGR01087">
    <property type="entry name" value="murD"/>
    <property type="match status" value="1"/>
</dbReference>
<comment type="caution">
    <text evidence="13">The sequence shown here is derived from an EMBL/GenBank/DDBJ whole genome shotgun (WGS) entry which is preliminary data.</text>
</comment>
<keyword evidence="4 9" id="KW-0436">Ligase</keyword>
<accession>A0A1F7YZ29</accession>
<protein>
    <recommendedName>
        <fullName evidence="9 10">UDP-N-acetylmuramoylalanine--D-glutamate ligase</fullName>
        <ecNumber evidence="9 10">6.3.2.9</ecNumber>
    </recommendedName>
    <alternativeName>
        <fullName evidence="9">D-glutamic acid-adding enzyme</fullName>
    </alternativeName>
    <alternativeName>
        <fullName evidence="9">UDP-N-acetylmuramoyl-L-alanyl-D-glutamate synthetase</fullName>
    </alternativeName>
</protein>
<dbReference type="SUPFAM" id="SSF53623">
    <property type="entry name" value="MurD-like peptide ligases, catalytic domain"/>
    <property type="match status" value="1"/>
</dbReference>
<dbReference type="InterPro" id="IPR036565">
    <property type="entry name" value="Mur-like_cat_sf"/>
</dbReference>
<evidence type="ECO:0000256" key="10">
    <source>
        <dbReference type="RuleBase" id="RU003664"/>
    </source>
</evidence>
<evidence type="ECO:0000256" key="4">
    <source>
        <dbReference type="ARBA" id="ARBA00022598"/>
    </source>
</evidence>
<dbReference type="AlphaFoldDB" id="A0A1F7YZ29"/>
<dbReference type="InterPro" id="IPR018109">
    <property type="entry name" value="Folylpolyglutamate_synth_CS"/>
</dbReference>
<dbReference type="Gene3D" id="3.40.50.720">
    <property type="entry name" value="NAD(P)-binding Rossmann-like Domain"/>
    <property type="match status" value="1"/>
</dbReference>
<dbReference type="InterPro" id="IPR036615">
    <property type="entry name" value="Mur_ligase_C_dom_sf"/>
</dbReference>
<feature type="domain" description="Mur ligase central" evidence="12">
    <location>
        <begin position="103"/>
        <end position="237"/>
    </location>
</feature>
<proteinExistence type="inferred from homology"/>
<evidence type="ECO:0000313" key="14">
    <source>
        <dbReference type="Proteomes" id="UP000178870"/>
    </source>
</evidence>
<keyword evidence="9 10" id="KW-0961">Cell wall biogenesis/degradation</keyword>
<comment type="pathway">
    <text evidence="2 9 10">Cell wall biogenesis; peptidoglycan biosynthesis.</text>
</comment>
<comment type="catalytic activity">
    <reaction evidence="9 10">
        <text>UDP-N-acetyl-alpha-D-muramoyl-L-alanine + D-glutamate + ATP = UDP-N-acetyl-alpha-D-muramoyl-L-alanyl-D-glutamate + ADP + phosphate + H(+)</text>
        <dbReference type="Rhea" id="RHEA:16429"/>
        <dbReference type="ChEBI" id="CHEBI:15378"/>
        <dbReference type="ChEBI" id="CHEBI:29986"/>
        <dbReference type="ChEBI" id="CHEBI:30616"/>
        <dbReference type="ChEBI" id="CHEBI:43474"/>
        <dbReference type="ChEBI" id="CHEBI:83898"/>
        <dbReference type="ChEBI" id="CHEBI:83900"/>
        <dbReference type="ChEBI" id="CHEBI:456216"/>
        <dbReference type="EC" id="6.3.2.9"/>
    </reaction>
</comment>
<dbReference type="UniPathway" id="UPA00219"/>
<dbReference type="Gene3D" id="3.40.1190.10">
    <property type="entry name" value="Mur-like, catalytic domain"/>
    <property type="match status" value="1"/>
</dbReference>
<dbReference type="InterPro" id="IPR004101">
    <property type="entry name" value="Mur_ligase_C"/>
</dbReference>
<dbReference type="GO" id="GO:0071555">
    <property type="term" value="P:cell wall organization"/>
    <property type="evidence" value="ECO:0007669"/>
    <property type="project" value="UniProtKB-KW"/>
</dbReference>
<dbReference type="EC" id="6.3.2.9" evidence="9 10"/>
<dbReference type="Proteomes" id="UP000178870">
    <property type="component" value="Unassembled WGS sequence"/>
</dbReference>
<dbReference type="Pfam" id="PF08245">
    <property type="entry name" value="Mur_ligase_M"/>
    <property type="match status" value="1"/>
</dbReference>
<keyword evidence="9 10" id="KW-0573">Peptidoglycan synthesis</keyword>
<keyword evidence="8 9" id="KW-0131">Cell cycle</keyword>
<reference evidence="13 14" key="1">
    <citation type="journal article" date="2016" name="Nat. Commun.">
        <title>Thousands of microbial genomes shed light on interconnected biogeochemical processes in an aquifer system.</title>
        <authorList>
            <person name="Anantharaman K."/>
            <person name="Brown C.T."/>
            <person name="Hug L.A."/>
            <person name="Sharon I."/>
            <person name="Castelle C.J."/>
            <person name="Probst A.J."/>
            <person name="Thomas B.C."/>
            <person name="Singh A."/>
            <person name="Wilkins M.J."/>
            <person name="Karaoz U."/>
            <person name="Brodie E.L."/>
            <person name="Williams K.H."/>
            <person name="Hubbard S.S."/>
            <person name="Banfield J.F."/>
        </authorList>
    </citation>
    <scope>NUCLEOTIDE SEQUENCE [LARGE SCALE GENOMIC DNA]</scope>
</reference>
<dbReference type="Pfam" id="PF02875">
    <property type="entry name" value="Mur_ligase_C"/>
    <property type="match status" value="1"/>
</dbReference>
<evidence type="ECO:0000256" key="8">
    <source>
        <dbReference type="ARBA" id="ARBA00023306"/>
    </source>
</evidence>
<dbReference type="PANTHER" id="PTHR43692:SF1">
    <property type="entry name" value="UDP-N-ACETYLMURAMOYLALANINE--D-GLUTAMATE LIGASE"/>
    <property type="match status" value="1"/>
</dbReference>
<dbReference type="GO" id="GO:0005524">
    <property type="term" value="F:ATP binding"/>
    <property type="evidence" value="ECO:0007669"/>
    <property type="project" value="UniProtKB-UniRule"/>
</dbReference>
<feature type="binding site" evidence="9">
    <location>
        <begin position="105"/>
        <end position="111"/>
    </location>
    <ligand>
        <name>ATP</name>
        <dbReference type="ChEBI" id="CHEBI:30616"/>
    </ligand>
</feature>
<dbReference type="PROSITE" id="PS01011">
    <property type="entry name" value="FOLYLPOLYGLU_SYNT_1"/>
    <property type="match status" value="1"/>
</dbReference>
<dbReference type="GO" id="GO:0051301">
    <property type="term" value="P:cell division"/>
    <property type="evidence" value="ECO:0007669"/>
    <property type="project" value="UniProtKB-KW"/>
</dbReference>
<keyword evidence="9 10" id="KW-0133">Cell shape</keyword>
<evidence type="ECO:0000256" key="1">
    <source>
        <dbReference type="ARBA" id="ARBA00004496"/>
    </source>
</evidence>
<evidence type="ECO:0000259" key="12">
    <source>
        <dbReference type="Pfam" id="PF08245"/>
    </source>
</evidence>
<keyword evidence="6 9" id="KW-0547">Nucleotide-binding</keyword>
<evidence type="ECO:0000259" key="11">
    <source>
        <dbReference type="Pfam" id="PF02875"/>
    </source>
</evidence>
<evidence type="ECO:0000256" key="2">
    <source>
        <dbReference type="ARBA" id="ARBA00004752"/>
    </source>
</evidence>
<dbReference type="GO" id="GO:0005737">
    <property type="term" value="C:cytoplasm"/>
    <property type="evidence" value="ECO:0007669"/>
    <property type="project" value="UniProtKB-SubCell"/>
</dbReference>
<dbReference type="Gene3D" id="3.90.190.20">
    <property type="entry name" value="Mur ligase, C-terminal domain"/>
    <property type="match status" value="1"/>
</dbReference>
<evidence type="ECO:0000256" key="3">
    <source>
        <dbReference type="ARBA" id="ARBA00022490"/>
    </source>
</evidence>
<dbReference type="GO" id="GO:0004326">
    <property type="term" value="F:tetrahydrofolylpolyglutamate synthase activity"/>
    <property type="evidence" value="ECO:0007669"/>
    <property type="project" value="InterPro"/>
</dbReference>
<dbReference type="InterPro" id="IPR005762">
    <property type="entry name" value="MurD"/>
</dbReference>